<comment type="caution">
    <text evidence="2">The sequence shown here is derived from an EMBL/GenBank/DDBJ whole genome shotgun (WGS) entry which is preliminary data.</text>
</comment>
<feature type="compositionally biased region" description="Polar residues" evidence="1">
    <location>
        <begin position="26"/>
        <end position="35"/>
    </location>
</feature>
<gene>
    <name evidence="2" type="ORF">AVEN_150406_1</name>
</gene>
<proteinExistence type="predicted"/>
<accession>A0A4Y2QZX0</accession>
<protein>
    <submittedName>
        <fullName evidence="2">Uncharacterized protein</fullName>
    </submittedName>
</protein>
<organism evidence="2 3">
    <name type="scientific">Araneus ventricosus</name>
    <name type="common">Orbweaver spider</name>
    <name type="synonym">Epeira ventricosa</name>
    <dbReference type="NCBI Taxonomy" id="182803"/>
    <lineage>
        <taxon>Eukaryota</taxon>
        <taxon>Metazoa</taxon>
        <taxon>Ecdysozoa</taxon>
        <taxon>Arthropoda</taxon>
        <taxon>Chelicerata</taxon>
        <taxon>Arachnida</taxon>
        <taxon>Araneae</taxon>
        <taxon>Araneomorphae</taxon>
        <taxon>Entelegynae</taxon>
        <taxon>Araneoidea</taxon>
        <taxon>Araneidae</taxon>
        <taxon>Araneus</taxon>
    </lineage>
</organism>
<dbReference type="Proteomes" id="UP000499080">
    <property type="component" value="Unassembled WGS sequence"/>
</dbReference>
<sequence length="156" mass="17668">MPSPLQPDHDTTGIPMIIPARDKCIPTSNGYTQPTRGGILLSMKQGNKQSSDSFSWRAPPSREGKSKESKQKLEGGLERQNVSLALQVSNNTVGVLKEVGNRYEIEHFEDTAEFIKIILTWWKIMNVKSLTVGLRENDKFKQPLPYMANDEKVQFY</sequence>
<reference evidence="2 3" key="1">
    <citation type="journal article" date="2019" name="Sci. Rep.">
        <title>Orb-weaving spider Araneus ventricosus genome elucidates the spidroin gene catalogue.</title>
        <authorList>
            <person name="Kono N."/>
            <person name="Nakamura H."/>
            <person name="Ohtoshi R."/>
            <person name="Moran D.A.P."/>
            <person name="Shinohara A."/>
            <person name="Yoshida Y."/>
            <person name="Fujiwara M."/>
            <person name="Mori M."/>
            <person name="Tomita M."/>
            <person name="Arakawa K."/>
        </authorList>
    </citation>
    <scope>NUCLEOTIDE SEQUENCE [LARGE SCALE GENOMIC DNA]</scope>
</reference>
<dbReference type="EMBL" id="BGPR01015354">
    <property type="protein sequence ID" value="GBN68903.1"/>
    <property type="molecule type" value="Genomic_DNA"/>
</dbReference>
<name>A0A4Y2QZX0_ARAVE</name>
<evidence type="ECO:0000313" key="3">
    <source>
        <dbReference type="Proteomes" id="UP000499080"/>
    </source>
</evidence>
<feature type="region of interest" description="Disordered" evidence="1">
    <location>
        <begin position="1"/>
        <end position="76"/>
    </location>
</feature>
<evidence type="ECO:0000313" key="2">
    <source>
        <dbReference type="EMBL" id="GBN68903.1"/>
    </source>
</evidence>
<evidence type="ECO:0000256" key="1">
    <source>
        <dbReference type="SAM" id="MobiDB-lite"/>
    </source>
</evidence>
<dbReference type="AlphaFoldDB" id="A0A4Y2QZX0"/>
<keyword evidence="3" id="KW-1185">Reference proteome</keyword>
<feature type="compositionally biased region" description="Polar residues" evidence="1">
    <location>
        <begin position="44"/>
        <end position="54"/>
    </location>
</feature>
<feature type="compositionally biased region" description="Basic and acidic residues" evidence="1">
    <location>
        <begin position="60"/>
        <end position="76"/>
    </location>
</feature>